<dbReference type="Proteomes" id="UP000219563">
    <property type="component" value="Unassembled WGS sequence"/>
</dbReference>
<dbReference type="Pfam" id="PF00583">
    <property type="entry name" value="Acetyltransf_1"/>
    <property type="match status" value="1"/>
</dbReference>
<dbReference type="Gene3D" id="3.40.630.30">
    <property type="match status" value="1"/>
</dbReference>
<organism evidence="2 3">
    <name type="scientific">Pseudobutyrivibrio ruminis DSM 9787</name>
    <dbReference type="NCBI Taxonomy" id="1123011"/>
    <lineage>
        <taxon>Bacteria</taxon>
        <taxon>Bacillati</taxon>
        <taxon>Bacillota</taxon>
        <taxon>Clostridia</taxon>
        <taxon>Lachnospirales</taxon>
        <taxon>Lachnospiraceae</taxon>
        <taxon>Pseudobutyrivibrio</taxon>
    </lineage>
</organism>
<dbReference type="InterPro" id="IPR016181">
    <property type="entry name" value="Acyl_CoA_acyltransferase"/>
</dbReference>
<dbReference type="CDD" id="cd04301">
    <property type="entry name" value="NAT_SF"/>
    <property type="match status" value="1"/>
</dbReference>
<sequence length="185" mass="20833">MILDTTTITSKTGKEFQLVSIGPDDAERFLDFMHQVSCDTHFMSRYGDEVKQDDAAIQAEKTRLKTLQDSDIQGMFSIIDGDRIIGNIAVRQVCNHRKTAHRCNIGLGIRKEYHGFGLGTILVDHAINFAKKSGYKIMELGVLSDNIIALGLYNKMGFTEWGRLPEAFILDDGTPIDEITMYRKL</sequence>
<gene>
    <name evidence="2" type="ORF">SAMN02910411_0416</name>
</gene>
<dbReference type="PROSITE" id="PS51186">
    <property type="entry name" value="GNAT"/>
    <property type="match status" value="1"/>
</dbReference>
<dbReference type="GO" id="GO:0016747">
    <property type="term" value="F:acyltransferase activity, transferring groups other than amino-acyl groups"/>
    <property type="evidence" value="ECO:0007669"/>
    <property type="project" value="InterPro"/>
</dbReference>
<dbReference type="RefSeq" id="WP_097077196.1">
    <property type="nucleotide sequence ID" value="NZ_OBMR01000014.1"/>
</dbReference>
<keyword evidence="2" id="KW-0687">Ribonucleoprotein</keyword>
<dbReference type="InterPro" id="IPR000182">
    <property type="entry name" value="GNAT_dom"/>
</dbReference>
<name>A0A285T6M8_9FIRM</name>
<feature type="domain" description="N-acetyltransferase" evidence="1">
    <location>
        <begin position="16"/>
        <end position="185"/>
    </location>
</feature>
<accession>A0A285T6M8</accession>
<keyword evidence="2" id="KW-0689">Ribosomal protein</keyword>
<dbReference type="EMBL" id="OBMR01000014">
    <property type="protein sequence ID" value="SOC16485.1"/>
    <property type="molecule type" value="Genomic_DNA"/>
</dbReference>
<evidence type="ECO:0000313" key="3">
    <source>
        <dbReference type="Proteomes" id="UP000219563"/>
    </source>
</evidence>
<evidence type="ECO:0000313" key="2">
    <source>
        <dbReference type="EMBL" id="SOC16485.1"/>
    </source>
</evidence>
<dbReference type="AlphaFoldDB" id="A0A285T6M8"/>
<dbReference type="SUPFAM" id="SSF55729">
    <property type="entry name" value="Acyl-CoA N-acyltransferases (Nat)"/>
    <property type="match status" value="1"/>
</dbReference>
<reference evidence="2 3" key="1">
    <citation type="submission" date="2017-08" db="EMBL/GenBank/DDBJ databases">
        <authorList>
            <person name="de Groot N.N."/>
        </authorList>
    </citation>
    <scope>NUCLEOTIDE SEQUENCE [LARGE SCALE GENOMIC DNA]</scope>
    <source>
        <strain evidence="2 3">DSM 9787</strain>
    </source>
</reference>
<protein>
    <submittedName>
        <fullName evidence="2">Ribosomal protein S18 acetylase RimI</fullName>
    </submittedName>
</protein>
<evidence type="ECO:0000259" key="1">
    <source>
        <dbReference type="PROSITE" id="PS51186"/>
    </source>
</evidence>
<dbReference type="PANTHER" id="PTHR43415:SF3">
    <property type="entry name" value="GNAT-FAMILY ACETYLTRANSFERASE"/>
    <property type="match status" value="1"/>
</dbReference>
<proteinExistence type="predicted"/>
<dbReference type="GO" id="GO:0005840">
    <property type="term" value="C:ribosome"/>
    <property type="evidence" value="ECO:0007669"/>
    <property type="project" value="UniProtKB-KW"/>
</dbReference>
<dbReference type="PANTHER" id="PTHR43415">
    <property type="entry name" value="SPERMIDINE N(1)-ACETYLTRANSFERASE"/>
    <property type="match status" value="1"/>
</dbReference>